<keyword evidence="3" id="KW-0547">Nucleotide-binding</keyword>
<name>A0A2H0BYD7_9BACT</name>
<dbReference type="InterPro" id="IPR003439">
    <property type="entry name" value="ABC_transporter-like_ATP-bd"/>
</dbReference>
<dbReference type="Gene3D" id="3.40.50.300">
    <property type="entry name" value="P-loop containing nucleotide triphosphate hydrolases"/>
    <property type="match status" value="1"/>
</dbReference>
<keyword evidence="2" id="KW-0813">Transport</keyword>
<comment type="caution">
    <text evidence="6">The sequence shown here is derived from an EMBL/GenBank/DDBJ whole genome shotgun (WGS) entry which is preliminary data.</text>
</comment>
<dbReference type="PANTHER" id="PTHR46743">
    <property type="entry name" value="TEICHOIC ACIDS EXPORT ATP-BINDING PROTEIN TAGH"/>
    <property type="match status" value="1"/>
</dbReference>
<dbReference type="AlphaFoldDB" id="A0A2H0BYD7"/>
<dbReference type="PANTHER" id="PTHR46743:SF2">
    <property type="entry name" value="TEICHOIC ACIDS EXPORT ATP-BINDING PROTEIN TAGH"/>
    <property type="match status" value="1"/>
</dbReference>
<dbReference type="Proteomes" id="UP000231021">
    <property type="component" value="Unassembled WGS sequence"/>
</dbReference>
<organism evidence="6 7">
    <name type="scientific">Candidatus Roizmanbacteria bacterium CG22_combo_CG10-13_8_21_14_all_35_9</name>
    <dbReference type="NCBI Taxonomy" id="1974861"/>
    <lineage>
        <taxon>Bacteria</taxon>
        <taxon>Candidatus Roizmaniibacteriota</taxon>
    </lineage>
</organism>
<dbReference type="GO" id="GO:0016020">
    <property type="term" value="C:membrane"/>
    <property type="evidence" value="ECO:0007669"/>
    <property type="project" value="InterPro"/>
</dbReference>
<protein>
    <submittedName>
        <fullName evidence="6">ABC transporter ATP-binding protein</fullName>
    </submittedName>
</protein>
<dbReference type="SUPFAM" id="SSF52540">
    <property type="entry name" value="P-loop containing nucleoside triphosphate hydrolases"/>
    <property type="match status" value="1"/>
</dbReference>
<dbReference type="InterPro" id="IPR003593">
    <property type="entry name" value="AAA+_ATPase"/>
</dbReference>
<dbReference type="SMART" id="SM00382">
    <property type="entry name" value="AAA"/>
    <property type="match status" value="1"/>
</dbReference>
<feature type="domain" description="ABC transporter" evidence="5">
    <location>
        <begin position="23"/>
        <end position="240"/>
    </location>
</feature>
<dbReference type="InterPro" id="IPR027417">
    <property type="entry name" value="P-loop_NTPase"/>
</dbReference>
<evidence type="ECO:0000313" key="7">
    <source>
        <dbReference type="Proteomes" id="UP000231021"/>
    </source>
</evidence>
<dbReference type="InterPro" id="IPR050683">
    <property type="entry name" value="Bact_Polysacc_Export_ATP-bd"/>
</dbReference>
<gene>
    <name evidence="6" type="ORF">COW98_03375</name>
</gene>
<evidence type="ECO:0000256" key="3">
    <source>
        <dbReference type="ARBA" id="ARBA00022741"/>
    </source>
</evidence>
<comment type="similarity">
    <text evidence="1">Belongs to the ABC transporter superfamily.</text>
</comment>
<evidence type="ECO:0000259" key="5">
    <source>
        <dbReference type="PROSITE" id="PS50893"/>
    </source>
</evidence>
<reference evidence="6 7" key="1">
    <citation type="submission" date="2017-09" db="EMBL/GenBank/DDBJ databases">
        <title>Depth-based differentiation of microbial function through sediment-hosted aquifers and enrichment of novel symbionts in the deep terrestrial subsurface.</title>
        <authorList>
            <person name="Probst A.J."/>
            <person name="Ladd B."/>
            <person name="Jarett J.K."/>
            <person name="Geller-Mcgrath D.E."/>
            <person name="Sieber C.M."/>
            <person name="Emerson J.B."/>
            <person name="Anantharaman K."/>
            <person name="Thomas B.C."/>
            <person name="Malmstrom R."/>
            <person name="Stieglmeier M."/>
            <person name="Klingl A."/>
            <person name="Woyke T."/>
            <person name="Ryan C.M."/>
            <person name="Banfield J.F."/>
        </authorList>
    </citation>
    <scope>NUCLEOTIDE SEQUENCE [LARGE SCALE GENOMIC DNA]</scope>
    <source>
        <strain evidence="6">CG22_combo_CG10-13_8_21_14_all_35_9</strain>
    </source>
</reference>
<proteinExistence type="inferred from homology"/>
<dbReference type="Pfam" id="PF00005">
    <property type="entry name" value="ABC_tran"/>
    <property type="match status" value="1"/>
</dbReference>
<accession>A0A2H0BYD7</accession>
<dbReference type="CDD" id="cd03220">
    <property type="entry name" value="ABC_KpsT_Wzt"/>
    <property type="match status" value="1"/>
</dbReference>
<evidence type="ECO:0000256" key="2">
    <source>
        <dbReference type="ARBA" id="ARBA00022448"/>
    </source>
</evidence>
<dbReference type="EMBL" id="PCTB01000065">
    <property type="protein sequence ID" value="PIP62559.1"/>
    <property type="molecule type" value="Genomic_DNA"/>
</dbReference>
<evidence type="ECO:0000313" key="6">
    <source>
        <dbReference type="EMBL" id="PIP62559.1"/>
    </source>
</evidence>
<dbReference type="PROSITE" id="PS50893">
    <property type="entry name" value="ABC_TRANSPORTER_2"/>
    <property type="match status" value="1"/>
</dbReference>
<sequence length="240" mass="26999">MAEIIFNNVNKYFFLQHQKTLKELVQAIFKKQKTLERVHALKNLNFFIKKGEVVGIVGKNGAGKSTLLKLIAGVSAPTSGSLEIKEMVSPLIELGAGFHPELTGRENIFLNGVILGLKEDYIKKKFNEIVAFSEIARFIDTPIKYYSSGMYMRLAFSVAIFTDPKILLVDEILAVGDTDFQAKCLAKMNEFKDKGVTIIFVSHALETVRAFCTRVLYLKKGELMYDGEVNKGIDQYINEK</sequence>
<dbReference type="InterPro" id="IPR015860">
    <property type="entry name" value="ABC_transpr_TagH-like"/>
</dbReference>
<keyword evidence="4 6" id="KW-0067">ATP-binding</keyword>
<dbReference type="GO" id="GO:0140359">
    <property type="term" value="F:ABC-type transporter activity"/>
    <property type="evidence" value="ECO:0007669"/>
    <property type="project" value="InterPro"/>
</dbReference>
<evidence type="ECO:0000256" key="1">
    <source>
        <dbReference type="ARBA" id="ARBA00005417"/>
    </source>
</evidence>
<dbReference type="GO" id="GO:0005524">
    <property type="term" value="F:ATP binding"/>
    <property type="evidence" value="ECO:0007669"/>
    <property type="project" value="UniProtKB-KW"/>
</dbReference>
<dbReference type="GO" id="GO:0016887">
    <property type="term" value="F:ATP hydrolysis activity"/>
    <property type="evidence" value="ECO:0007669"/>
    <property type="project" value="InterPro"/>
</dbReference>
<evidence type="ECO:0000256" key="4">
    <source>
        <dbReference type="ARBA" id="ARBA00022840"/>
    </source>
</evidence>